<feature type="region of interest" description="Disordered" evidence="1">
    <location>
        <begin position="25"/>
        <end position="49"/>
    </location>
</feature>
<evidence type="ECO:0000256" key="1">
    <source>
        <dbReference type="SAM" id="MobiDB-lite"/>
    </source>
</evidence>
<comment type="caution">
    <text evidence="2">The sequence shown here is derived from an EMBL/GenBank/DDBJ whole genome shotgun (WGS) entry which is preliminary data.</text>
</comment>
<accession>A0ABV7NGM4</accession>
<reference evidence="3" key="1">
    <citation type="journal article" date="2019" name="Int. J. Syst. Evol. Microbiol.">
        <title>The Global Catalogue of Microorganisms (GCM) 10K type strain sequencing project: providing services to taxonomists for standard genome sequencing and annotation.</title>
        <authorList>
            <consortium name="The Broad Institute Genomics Platform"/>
            <consortium name="The Broad Institute Genome Sequencing Center for Infectious Disease"/>
            <person name="Wu L."/>
            <person name="Ma J."/>
        </authorList>
    </citation>
    <scope>NUCLEOTIDE SEQUENCE [LARGE SCALE GENOMIC DNA]</scope>
    <source>
        <strain evidence="3">CCM 7491</strain>
    </source>
</reference>
<dbReference type="RefSeq" id="WP_380796859.1">
    <property type="nucleotide sequence ID" value="NZ_JBHRVU010000004.1"/>
</dbReference>
<name>A0ABV7NGM4_9SPHN</name>
<dbReference type="Proteomes" id="UP001595681">
    <property type="component" value="Unassembled WGS sequence"/>
</dbReference>
<keyword evidence="3" id="KW-1185">Reference proteome</keyword>
<dbReference type="EMBL" id="JBHRVU010000004">
    <property type="protein sequence ID" value="MFC3442649.1"/>
    <property type="molecule type" value="Genomic_DNA"/>
</dbReference>
<evidence type="ECO:0000313" key="3">
    <source>
        <dbReference type="Proteomes" id="UP001595681"/>
    </source>
</evidence>
<protein>
    <submittedName>
        <fullName evidence="2">Uncharacterized protein</fullName>
    </submittedName>
</protein>
<proteinExistence type="predicted"/>
<evidence type="ECO:0000313" key="2">
    <source>
        <dbReference type="EMBL" id="MFC3442649.1"/>
    </source>
</evidence>
<organism evidence="2 3">
    <name type="scientific">Sphingobium rhizovicinum</name>
    <dbReference type="NCBI Taxonomy" id="432308"/>
    <lineage>
        <taxon>Bacteria</taxon>
        <taxon>Pseudomonadati</taxon>
        <taxon>Pseudomonadota</taxon>
        <taxon>Alphaproteobacteria</taxon>
        <taxon>Sphingomonadales</taxon>
        <taxon>Sphingomonadaceae</taxon>
        <taxon>Sphingobium</taxon>
    </lineage>
</organism>
<gene>
    <name evidence="2" type="ORF">ACFOKF_15850</name>
</gene>
<sequence>MDDYISRAEISPVDRTVVRAAVPAQAVQPVSASRASDAASKETRASVPEPDVAAVDQDLASVAEYVEVHARISEILADLDAGSISVNNAAGSVQAMIPKPMVIVPLPPATKEAVEHAAAIAKRIVERASYSHVAQANLSRGLVEQVAASQLSSGPISPA</sequence>